<evidence type="ECO:0000256" key="2">
    <source>
        <dbReference type="ARBA" id="ARBA00022723"/>
    </source>
</evidence>
<dbReference type="PANTHER" id="PTHR45868:SF74">
    <property type="entry name" value="HEAVY METAL-ASSOCIATED ISOPRENYLATED PLANT PROTEIN 33"/>
    <property type="match status" value="1"/>
</dbReference>
<dbReference type="CDD" id="cd00371">
    <property type="entry name" value="HMA"/>
    <property type="match status" value="1"/>
</dbReference>
<dbReference type="SUPFAM" id="SSF55008">
    <property type="entry name" value="HMA, heavy metal-associated domain"/>
    <property type="match status" value="1"/>
</dbReference>
<feature type="domain" description="HMA" evidence="7">
    <location>
        <begin position="9"/>
        <end position="72"/>
    </location>
</feature>
<sequence>MSKEEFLKIQTCVLKVNIHCDGCRQKVKKILQKIEGVFTTKIESEIGKVTVSGNIDPAILIKKLIKAGKHAELWGAPRDNNKQKLNNQLKNLQIHNNGKGGNNNNQKVQKQKGGGGVNNLPKGGGPQGKNHHQHPQQMKGSQEMKLPQFNDLKLPSKDQSHANNHKIAKFLSEDDDEFSDEFDDDDAFEDGDDDDMDDPASKPQPPNNKMKPTVGPGPGQCCMPNMMMLNGMMGGNHHQLLNSMNAVNRNCNNDASNISKRGIGGGGSGAVLVHGTGNGNNNGKQNQGSGKGSGKSGGASGGATANNPSNANAIMKDSGGGGLPKVGGGLPPNMYRPNCMMNETGGINNPMGQKGDHAAGQMSNFRAVQDLPVASMGKPGGGDGHSSAAMAGNPYQQGQQQQQQQPYLVSVINQQQTMGSERFQPVMYAQPPPAVNYMPLPHPNMNLYPYAYPYSYPPPDG</sequence>
<dbReference type="PANTHER" id="PTHR45868">
    <property type="entry name" value="HEAVY METAL-ASSOCIATED ISOPRENYLATED PLANT PROTEIN 33-RELATED"/>
    <property type="match status" value="1"/>
</dbReference>
<accession>A0AAN7K1M4</accession>
<feature type="compositionally biased region" description="Acidic residues" evidence="6">
    <location>
        <begin position="173"/>
        <end position="198"/>
    </location>
</feature>
<comment type="similarity">
    <text evidence="5">Belongs to the HIPP family.</text>
</comment>
<dbReference type="InterPro" id="IPR006121">
    <property type="entry name" value="HMA_dom"/>
</dbReference>
<dbReference type="FunFam" id="3.30.70.100:FF:000008">
    <property type="entry name" value="Copper transport protein ATOX1"/>
    <property type="match status" value="1"/>
</dbReference>
<keyword evidence="1" id="KW-0488">Methylation</keyword>
<feature type="compositionally biased region" description="Low complexity" evidence="6">
    <location>
        <begin position="396"/>
        <end position="405"/>
    </location>
</feature>
<protein>
    <recommendedName>
        <fullName evidence="7">HMA domain-containing protein</fullName>
    </recommendedName>
</protein>
<feature type="compositionally biased region" description="Gly residues" evidence="6">
    <location>
        <begin position="112"/>
        <end position="127"/>
    </location>
</feature>
<dbReference type="EMBL" id="JAXIOK010000011">
    <property type="protein sequence ID" value="KAK4759180.1"/>
    <property type="molecule type" value="Genomic_DNA"/>
</dbReference>
<evidence type="ECO:0000256" key="4">
    <source>
        <dbReference type="ARBA" id="ARBA00023289"/>
    </source>
</evidence>
<feature type="compositionally biased region" description="Low complexity" evidence="6">
    <location>
        <begin position="270"/>
        <end position="288"/>
    </location>
</feature>
<evidence type="ECO:0000313" key="9">
    <source>
        <dbReference type="Proteomes" id="UP001345219"/>
    </source>
</evidence>
<dbReference type="PROSITE" id="PS50846">
    <property type="entry name" value="HMA_2"/>
    <property type="match status" value="1"/>
</dbReference>
<feature type="compositionally biased region" description="Gly residues" evidence="6">
    <location>
        <begin position="318"/>
        <end position="329"/>
    </location>
</feature>
<proteinExistence type="inferred from homology"/>
<dbReference type="Gene3D" id="3.30.70.100">
    <property type="match status" value="1"/>
</dbReference>
<reference evidence="8 9" key="1">
    <citation type="journal article" date="2023" name="Hortic Res">
        <title>Pangenome of water caltrop reveals structural variations and asymmetric subgenome divergence after allopolyploidization.</title>
        <authorList>
            <person name="Zhang X."/>
            <person name="Chen Y."/>
            <person name="Wang L."/>
            <person name="Yuan Y."/>
            <person name="Fang M."/>
            <person name="Shi L."/>
            <person name="Lu R."/>
            <person name="Comes H.P."/>
            <person name="Ma Y."/>
            <person name="Chen Y."/>
            <person name="Huang G."/>
            <person name="Zhou Y."/>
            <person name="Zheng Z."/>
            <person name="Qiu Y."/>
        </authorList>
    </citation>
    <scope>NUCLEOTIDE SEQUENCE [LARGE SCALE GENOMIC DNA]</scope>
    <source>
        <tissue evidence="8">Roots</tissue>
    </source>
</reference>
<gene>
    <name evidence="8" type="ORF">SAY87_022311</name>
</gene>
<feature type="compositionally biased region" description="Low complexity" evidence="6">
    <location>
        <begin position="93"/>
        <end position="108"/>
    </location>
</feature>
<keyword evidence="4" id="KW-0636">Prenylation</keyword>
<feature type="region of interest" description="Disordered" evidence="6">
    <location>
        <begin position="269"/>
        <end position="329"/>
    </location>
</feature>
<keyword evidence="9" id="KW-1185">Reference proteome</keyword>
<dbReference type="Proteomes" id="UP001345219">
    <property type="component" value="Chromosome 17"/>
</dbReference>
<feature type="region of interest" description="Disordered" evidence="6">
    <location>
        <begin position="93"/>
        <end position="142"/>
    </location>
</feature>
<comment type="caution">
    <text evidence="8">The sequence shown here is derived from an EMBL/GenBank/DDBJ whole genome shotgun (WGS) entry which is preliminary data.</text>
</comment>
<dbReference type="AlphaFoldDB" id="A0AAN7K1M4"/>
<evidence type="ECO:0000256" key="6">
    <source>
        <dbReference type="SAM" id="MobiDB-lite"/>
    </source>
</evidence>
<name>A0AAN7K1M4_9MYRT</name>
<evidence type="ECO:0000313" key="8">
    <source>
        <dbReference type="EMBL" id="KAK4759180.1"/>
    </source>
</evidence>
<evidence type="ECO:0000256" key="5">
    <source>
        <dbReference type="ARBA" id="ARBA00024045"/>
    </source>
</evidence>
<evidence type="ECO:0000256" key="1">
    <source>
        <dbReference type="ARBA" id="ARBA00022481"/>
    </source>
</evidence>
<keyword evidence="2" id="KW-0479">Metal-binding</keyword>
<feature type="compositionally biased region" description="Low complexity" evidence="6">
    <location>
        <begin position="302"/>
        <end position="313"/>
    </location>
</feature>
<dbReference type="GO" id="GO:0046872">
    <property type="term" value="F:metal ion binding"/>
    <property type="evidence" value="ECO:0007669"/>
    <property type="project" value="UniProtKB-KW"/>
</dbReference>
<dbReference type="Pfam" id="PF00403">
    <property type="entry name" value="HMA"/>
    <property type="match status" value="1"/>
</dbReference>
<evidence type="ECO:0000259" key="7">
    <source>
        <dbReference type="PROSITE" id="PS50846"/>
    </source>
</evidence>
<dbReference type="InterPro" id="IPR036163">
    <property type="entry name" value="HMA_dom_sf"/>
</dbReference>
<feature type="compositionally biased region" description="Gly residues" evidence="6">
    <location>
        <begin position="289"/>
        <end position="301"/>
    </location>
</feature>
<evidence type="ECO:0000256" key="3">
    <source>
        <dbReference type="ARBA" id="ARBA00023288"/>
    </source>
</evidence>
<feature type="region of interest" description="Disordered" evidence="6">
    <location>
        <begin position="170"/>
        <end position="221"/>
    </location>
</feature>
<organism evidence="8 9">
    <name type="scientific">Trapa incisa</name>
    <dbReference type="NCBI Taxonomy" id="236973"/>
    <lineage>
        <taxon>Eukaryota</taxon>
        <taxon>Viridiplantae</taxon>
        <taxon>Streptophyta</taxon>
        <taxon>Embryophyta</taxon>
        <taxon>Tracheophyta</taxon>
        <taxon>Spermatophyta</taxon>
        <taxon>Magnoliopsida</taxon>
        <taxon>eudicotyledons</taxon>
        <taxon>Gunneridae</taxon>
        <taxon>Pentapetalae</taxon>
        <taxon>rosids</taxon>
        <taxon>malvids</taxon>
        <taxon>Myrtales</taxon>
        <taxon>Lythraceae</taxon>
        <taxon>Trapa</taxon>
    </lineage>
</organism>
<feature type="region of interest" description="Disordered" evidence="6">
    <location>
        <begin position="378"/>
        <end position="405"/>
    </location>
</feature>
<keyword evidence="3" id="KW-0449">Lipoprotein</keyword>